<dbReference type="Proteomes" id="UP000800200">
    <property type="component" value="Unassembled WGS sequence"/>
</dbReference>
<organism evidence="1 2">
    <name type="scientific">Zopfia rhizophila CBS 207.26</name>
    <dbReference type="NCBI Taxonomy" id="1314779"/>
    <lineage>
        <taxon>Eukaryota</taxon>
        <taxon>Fungi</taxon>
        <taxon>Dikarya</taxon>
        <taxon>Ascomycota</taxon>
        <taxon>Pezizomycotina</taxon>
        <taxon>Dothideomycetes</taxon>
        <taxon>Dothideomycetes incertae sedis</taxon>
        <taxon>Zopfiaceae</taxon>
        <taxon>Zopfia</taxon>
    </lineage>
</organism>
<evidence type="ECO:0000313" key="1">
    <source>
        <dbReference type="EMBL" id="KAF2175099.1"/>
    </source>
</evidence>
<name>A0A6A6DA75_9PEZI</name>
<evidence type="ECO:0000313" key="2">
    <source>
        <dbReference type="Proteomes" id="UP000800200"/>
    </source>
</evidence>
<sequence>FYILIKTLFDTLKIYIFNNKSLKNFTLDSRYIRLLYSITFSKAIYKFSYFYNKK</sequence>
<dbReference type="AlphaFoldDB" id="A0A6A6DA75"/>
<dbReference type="EMBL" id="ML994746">
    <property type="protein sequence ID" value="KAF2175099.1"/>
    <property type="molecule type" value="Genomic_DNA"/>
</dbReference>
<accession>A0A6A6DA75</accession>
<reference evidence="1" key="1">
    <citation type="journal article" date="2020" name="Stud. Mycol.">
        <title>101 Dothideomycetes genomes: a test case for predicting lifestyles and emergence of pathogens.</title>
        <authorList>
            <person name="Haridas S."/>
            <person name="Albert R."/>
            <person name="Binder M."/>
            <person name="Bloem J."/>
            <person name="Labutti K."/>
            <person name="Salamov A."/>
            <person name="Andreopoulos B."/>
            <person name="Baker S."/>
            <person name="Barry K."/>
            <person name="Bills G."/>
            <person name="Bluhm B."/>
            <person name="Cannon C."/>
            <person name="Castanera R."/>
            <person name="Culley D."/>
            <person name="Daum C."/>
            <person name="Ezra D."/>
            <person name="Gonzalez J."/>
            <person name="Henrissat B."/>
            <person name="Kuo A."/>
            <person name="Liang C."/>
            <person name="Lipzen A."/>
            <person name="Lutzoni F."/>
            <person name="Magnuson J."/>
            <person name="Mondo S."/>
            <person name="Nolan M."/>
            <person name="Ohm R."/>
            <person name="Pangilinan J."/>
            <person name="Park H.-J."/>
            <person name="Ramirez L."/>
            <person name="Alfaro M."/>
            <person name="Sun H."/>
            <person name="Tritt A."/>
            <person name="Yoshinaga Y."/>
            <person name="Zwiers L.-H."/>
            <person name="Turgeon B."/>
            <person name="Goodwin S."/>
            <person name="Spatafora J."/>
            <person name="Crous P."/>
            <person name="Grigoriev I."/>
        </authorList>
    </citation>
    <scope>NUCLEOTIDE SEQUENCE</scope>
    <source>
        <strain evidence="1">CBS 207.26</strain>
    </source>
</reference>
<keyword evidence="2" id="KW-1185">Reference proteome</keyword>
<proteinExistence type="predicted"/>
<dbReference type="OrthoDB" id="5369347at2759"/>
<feature type="non-terminal residue" evidence="1">
    <location>
        <position position="1"/>
    </location>
</feature>
<gene>
    <name evidence="1" type="ORF">K469DRAFT_611907</name>
</gene>
<protein>
    <submittedName>
        <fullName evidence="1">Uncharacterized protein</fullName>
    </submittedName>
</protein>